<proteinExistence type="predicted"/>
<protein>
    <submittedName>
        <fullName evidence="2">Prepilin-type N-terminal cleavage/methylation domain-containing protein</fullName>
    </submittedName>
</protein>
<dbReference type="InterPro" id="IPR012902">
    <property type="entry name" value="N_methyl_site"/>
</dbReference>
<organism evidence="2 3">
    <name type="scientific">Vibrio ostreae</name>
    <dbReference type="NCBI Taxonomy" id="2841925"/>
    <lineage>
        <taxon>Bacteria</taxon>
        <taxon>Pseudomonadati</taxon>
        <taxon>Pseudomonadota</taxon>
        <taxon>Gammaproteobacteria</taxon>
        <taxon>Vibrionales</taxon>
        <taxon>Vibrionaceae</taxon>
        <taxon>Vibrio</taxon>
    </lineage>
</organism>
<feature type="transmembrane region" description="Helical" evidence="1">
    <location>
        <begin position="20"/>
        <end position="42"/>
    </location>
</feature>
<dbReference type="KEGG" id="vos:KNV97_14690"/>
<keyword evidence="1" id="KW-0812">Transmembrane</keyword>
<evidence type="ECO:0000313" key="3">
    <source>
        <dbReference type="Proteomes" id="UP000694232"/>
    </source>
</evidence>
<accession>A0A975U7N5</accession>
<dbReference type="RefSeq" id="WP_218562208.1">
    <property type="nucleotide sequence ID" value="NZ_CP076643.1"/>
</dbReference>
<reference evidence="2" key="1">
    <citation type="submission" date="2021-06" db="EMBL/GenBank/DDBJ databases">
        <title>Vibrio nov. sp., novel gut bacterium isolated from Yellow Sea oyster.</title>
        <authorList>
            <person name="Muhammad N."/>
            <person name="Nguyen T.H."/>
            <person name="Lee Y.-J."/>
            <person name="Ko J."/>
            <person name="Kim S.-G."/>
        </authorList>
    </citation>
    <scope>NUCLEOTIDE SEQUENCE</scope>
    <source>
        <strain evidence="2">OG9-811</strain>
    </source>
</reference>
<dbReference type="Proteomes" id="UP000694232">
    <property type="component" value="Chromosome 1"/>
</dbReference>
<name>A0A975U7N5_9VIBR</name>
<sequence>MAASRVRRRIAAGANGFSLIEVMIAFILVSVGLLGLMSWQLFIEQRSDYAQRSGQALALAEQKLTWFYTRGAQSSLSELTVADFARDVVSGEEVAGSDYRLVWSVTLLSPVLKSIRIEVIWRDRLGVERSIELSTLLSRYAQYQADDE</sequence>
<dbReference type="AlphaFoldDB" id="A0A975U7N5"/>
<evidence type="ECO:0000313" key="2">
    <source>
        <dbReference type="EMBL" id="QXO16720.1"/>
    </source>
</evidence>
<keyword evidence="1" id="KW-1133">Transmembrane helix</keyword>
<dbReference type="Pfam" id="PF07963">
    <property type="entry name" value="N_methyl"/>
    <property type="match status" value="1"/>
</dbReference>
<dbReference type="EMBL" id="CP076643">
    <property type="protein sequence ID" value="QXO16720.1"/>
    <property type="molecule type" value="Genomic_DNA"/>
</dbReference>
<keyword evidence="1" id="KW-0472">Membrane</keyword>
<gene>
    <name evidence="2" type="ORF">KNV97_14690</name>
</gene>
<keyword evidence="3" id="KW-1185">Reference proteome</keyword>
<evidence type="ECO:0000256" key="1">
    <source>
        <dbReference type="SAM" id="Phobius"/>
    </source>
</evidence>